<dbReference type="Pfam" id="PF00083">
    <property type="entry name" value="Sugar_tr"/>
    <property type="match status" value="1"/>
</dbReference>
<dbReference type="Gene3D" id="1.20.1250.20">
    <property type="entry name" value="MFS general substrate transporter like domains"/>
    <property type="match status" value="1"/>
</dbReference>
<keyword evidence="3 6" id="KW-0812">Transmembrane</keyword>
<evidence type="ECO:0000256" key="2">
    <source>
        <dbReference type="ARBA" id="ARBA00022448"/>
    </source>
</evidence>
<feature type="transmembrane region" description="Helical" evidence="6">
    <location>
        <begin position="92"/>
        <end position="109"/>
    </location>
</feature>
<proteinExistence type="predicted"/>
<dbReference type="InterPro" id="IPR005828">
    <property type="entry name" value="MFS_sugar_transport-like"/>
</dbReference>
<feature type="transmembrane region" description="Helical" evidence="6">
    <location>
        <begin position="353"/>
        <end position="375"/>
    </location>
</feature>
<evidence type="ECO:0000256" key="5">
    <source>
        <dbReference type="ARBA" id="ARBA00023136"/>
    </source>
</evidence>
<dbReference type="EMBL" id="CAJZBQ010000027">
    <property type="protein sequence ID" value="CAG9321159.1"/>
    <property type="molecule type" value="Genomic_DNA"/>
</dbReference>
<dbReference type="InterPro" id="IPR036259">
    <property type="entry name" value="MFS_trans_sf"/>
</dbReference>
<feature type="transmembrane region" description="Helical" evidence="6">
    <location>
        <begin position="156"/>
        <end position="173"/>
    </location>
</feature>
<evidence type="ECO:0000256" key="1">
    <source>
        <dbReference type="ARBA" id="ARBA00004141"/>
    </source>
</evidence>
<sequence>MTEDPVQVTIEAIDKIGWGPYQNRLFYFVFASYASIQFYQMSIGYFGEEFGHAWDISNTQKGLMGTLFQLGSLLGAYIWGSVSDNFGRIFSLKINALLLVFSSFIWLFSSNFPMLLVLCFISGVGNIAEIVILPVVFEEFCPEQNLNYMTKLTSGWYAGGSFFAICAIIIYWINSNYLANWLFMAGLIFFYQILVAIPRLDLDECPEYHCTKLQFHKANETLHKIAKENKFSSEYETIEEVINPVQKKKETRLHVIFNREHIKSTLLMSTIFFMILFGYWSFILFMPKFLSQYNFVVKYIIICVQQGVGIPCAYLSAYMIDTKLGRKHTLSISLLITAFASFLFIFSKNFVSIIIVSSIWAGISSTAYGALFTMAPESFPSEVRSTAEGLFLSSSRAAGVIAPLIAGPLLDTEGGEELAFAIFAVAFLIGAVCALFLKETRPIITKEGLIIKN</sequence>
<comment type="caution">
    <text evidence="8">The sequence shown here is derived from an EMBL/GenBank/DDBJ whole genome shotgun (WGS) entry which is preliminary data.</text>
</comment>
<gene>
    <name evidence="8" type="ORF">BSTOLATCC_MIC27727</name>
</gene>
<evidence type="ECO:0000256" key="3">
    <source>
        <dbReference type="ARBA" id="ARBA00022692"/>
    </source>
</evidence>
<evidence type="ECO:0000259" key="7">
    <source>
        <dbReference type="PROSITE" id="PS50850"/>
    </source>
</evidence>
<feature type="transmembrane region" description="Helical" evidence="6">
    <location>
        <begin position="299"/>
        <end position="317"/>
    </location>
</feature>
<dbReference type="AlphaFoldDB" id="A0AAU9J5C8"/>
<feature type="transmembrane region" description="Helical" evidence="6">
    <location>
        <begin position="266"/>
        <end position="287"/>
    </location>
</feature>
<dbReference type="CDD" id="cd17316">
    <property type="entry name" value="MFS_SV2_like"/>
    <property type="match status" value="1"/>
</dbReference>
<dbReference type="SUPFAM" id="SSF103473">
    <property type="entry name" value="MFS general substrate transporter"/>
    <property type="match status" value="1"/>
</dbReference>
<comment type="subcellular location">
    <subcellularLocation>
        <location evidence="1">Membrane</location>
        <topology evidence="1">Multi-pass membrane protein</topology>
    </subcellularLocation>
</comment>
<dbReference type="GO" id="GO:0016020">
    <property type="term" value="C:membrane"/>
    <property type="evidence" value="ECO:0007669"/>
    <property type="project" value="UniProtKB-SubCell"/>
</dbReference>
<feature type="transmembrane region" description="Helical" evidence="6">
    <location>
        <begin position="418"/>
        <end position="437"/>
    </location>
</feature>
<feature type="transmembrane region" description="Helical" evidence="6">
    <location>
        <begin position="179"/>
        <end position="197"/>
    </location>
</feature>
<feature type="transmembrane region" description="Helical" evidence="6">
    <location>
        <begin position="329"/>
        <end position="347"/>
    </location>
</feature>
<keyword evidence="9" id="KW-1185">Reference proteome</keyword>
<organism evidence="8 9">
    <name type="scientific">Blepharisma stoltei</name>
    <dbReference type="NCBI Taxonomy" id="1481888"/>
    <lineage>
        <taxon>Eukaryota</taxon>
        <taxon>Sar</taxon>
        <taxon>Alveolata</taxon>
        <taxon>Ciliophora</taxon>
        <taxon>Postciliodesmatophora</taxon>
        <taxon>Heterotrichea</taxon>
        <taxon>Heterotrichida</taxon>
        <taxon>Blepharismidae</taxon>
        <taxon>Blepharisma</taxon>
    </lineage>
</organism>
<feature type="domain" description="Major facilitator superfamily (MFS) profile" evidence="7">
    <location>
        <begin position="1"/>
        <end position="442"/>
    </location>
</feature>
<feature type="transmembrane region" description="Helical" evidence="6">
    <location>
        <begin position="115"/>
        <end position="136"/>
    </location>
</feature>
<feature type="transmembrane region" description="Helical" evidence="6">
    <location>
        <begin position="25"/>
        <end position="42"/>
    </location>
</feature>
<accession>A0AAU9J5C8</accession>
<dbReference type="Proteomes" id="UP001162131">
    <property type="component" value="Unassembled WGS sequence"/>
</dbReference>
<dbReference type="GO" id="GO:0022857">
    <property type="term" value="F:transmembrane transporter activity"/>
    <property type="evidence" value="ECO:0007669"/>
    <property type="project" value="InterPro"/>
</dbReference>
<keyword evidence="5 6" id="KW-0472">Membrane</keyword>
<dbReference type="PROSITE" id="PS50850">
    <property type="entry name" value="MFS"/>
    <property type="match status" value="1"/>
</dbReference>
<dbReference type="InterPro" id="IPR020846">
    <property type="entry name" value="MFS_dom"/>
</dbReference>
<reference evidence="8" key="1">
    <citation type="submission" date="2021-09" db="EMBL/GenBank/DDBJ databases">
        <authorList>
            <consortium name="AG Swart"/>
            <person name="Singh M."/>
            <person name="Singh A."/>
            <person name="Seah K."/>
            <person name="Emmerich C."/>
        </authorList>
    </citation>
    <scope>NUCLEOTIDE SEQUENCE</scope>
    <source>
        <strain evidence="8">ATCC30299</strain>
    </source>
</reference>
<keyword evidence="2" id="KW-0813">Transport</keyword>
<name>A0AAU9J5C8_9CILI</name>
<evidence type="ECO:0000313" key="9">
    <source>
        <dbReference type="Proteomes" id="UP001162131"/>
    </source>
</evidence>
<evidence type="ECO:0000256" key="4">
    <source>
        <dbReference type="ARBA" id="ARBA00022989"/>
    </source>
</evidence>
<evidence type="ECO:0000313" key="8">
    <source>
        <dbReference type="EMBL" id="CAG9321159.1"/>
    </source>
</evidence>
<protein>
    <recommendedName>
        <fullName evidence="7">Major facilitator superfamily (MFS) profile domain-containing protein</fullName>
    </recommendedName>
</protein>
<keyword evidence="4 6" id="KW-1133">Transmembrane helix</keyword>
<evidence type="ECO:0000256" key="6">
    <source>
        <dbReference type="SAM" id="Phobius"/>
    </source>
</evidence>
<dbReference type="PANTHER" id="PTHR23511:SF5">
    <property type="entry name" value="MAJOR FACILITATOR-TYPE TRANSPORTER HXNZ-RELATED"/>
    <property type="match status" value="1"/>
</dbReference>
<dbReference type="PANTHER" id="PTHR23511">
    <property type="entry name" value="SYNAPTIC VESICLE GLYCOPROTEIN 2"/>
    <property type="match status" value="1"/>
</dbReference>